<evidence type="ECO:0000313" key="1">
    <source>
        <dbReference type="EMBL" id="MAG18175.1"/>
    </source>
</evidence>
<gene>
    <name evidence="1" type="ORF">CL944_01740</name>
</gene>
<reference evidence="2" key="1">
    <citation type="submission" date="2017-09" db="EMBL/GenBank/DDBJ databases">
        <title>The Reconstruction of 2,631 Draft Metagenome-Assembled Genomes from the Global Oceans.</title>
        <authorList>
            <person name="Tully B.J."/>
            <person name="Graham E.D."/>
            <person name="Heidelberg J.F."/>
        </authorList>
    </citation>
    <scope>NUCLEOTIDE SEQUENCE [LARGE SCALE GENOMIC DNA]</scope>
</reference>
<dbReference type="EMBL" id="NZBD01000010">
    <property type="protein sequence ID" value="MAG18175.1"/>
    <property type="molecule type" value="Genomic_DNA"/>
</dbReference>
<dbReference type="Proteomes" id="UP000226712">
    <property type="component" value="Unassembled WGS sequence"/>
</dbReference>
<protein>
    <submittedName>
        <fullName evidence="1">Uncharacterized protein</fullName>
    </submittedName>
</protein>
<organism evidence="1 2">
    <name type="scientific">Candidatus Iainarchaeum sp</name>
    <dbReference type="NCBI Taxonomy" id="3101447"/>
    <lineage>
        <taxon>Archaea</taxon>
        <taxon>Candidatus Iainarchaeota</taxon>
        <taxon>Candidatus Iainarchaeia</taxon>
        <taxon>Candidatus Iainarchaeales</taxon>
        <taxon>Candidatus Iainarchaeaceae</taxon>
        <taxon>Candidatus Iainarchaeum</taxon>
    </lineage>
</organism>
<proteinExistence type="predicted"/>
<dbReference type="SUPFAM" id="SSF64153">
    <property type="entry name" value="YjeF N-terminal domain-like"/>
    <property type="match status" value="1"/>
</dbReference>
<name>A0A2D6LPS2_9ARCH</name>
<dbReference type="AlphaFoldDB" id="A0A2D6LPS2"/>
<accession>A0A2D6LPS2</accession>
<sequence length="63" mass="7199">MNFPFISAKKMFLIDKIMVNDMNIQIMQMMEIAGLDVALLAKKISTGKKIAVLGECRKTRRRP</sequence>
<evidence type="ECO:0000313" key="2">
    <source>
        <dbReference type="Proteomes" id="UP000226712"/>
    </source>
</evidence>
<comment type="caution">
    <text evidence="1">The sequence shown here is derived from an EMBL/GenBank/DDBJ whole genome shotgun (WGS) entry which is preliminary data.</text>
</comment>
<dbReference type="InterPro" id="IPR036652">
    <property type="entry name" value="YjeF_N_dom_sf"/>
</dbReference>